<feature type="domain" description="Peptidase M16 C-terminal" evidence="11">
    <location>
        <begin position="232"/>
        <end position="404"/>
    </location>
</feature>
<name>A0A933GLV7_UNCTE</name>
<feature type="domain" description="Peptidase M16 N-terminal" evidence="10">
    <location>
        <begin position="15"/>
        <end position="58"/>
    </location>
</feature>
<reference evidence="12" key="1">
    <citation type="submission" date="2020-07" db="EMBL/GenBank/DDBJ databases">
        <title>Huge and variable diversity of episymbiotic CPR bacteria and DPANN archaea in groundwater ecosystems.</title>
        <authorList>
            <person name="He C.Y."/>
            <person name="Keren R."/>
            <person name="Whittaker M."/>
            <person name="Farag I.F."/>
            <person name="Doudna J."/>
            <person name="Cate J.H.D."/>
            <person name="Banfield J.F."/>
        </authorList>
    </citation>
    <scope>NUCLEOTIDE SEQUENCE</scope>
    <source>
        <strain evidence="12">NC_groundwater_1482_Ag_S-0.65um_47_24</strain>
    </source>
</reference>
<keyword evidence="7" id="KW-0482">Metalloprotease</keyword>
<evidence type="ECO:0000256" key="7">
    <source>
        <dbReference type="ARBA" id="ARBA00023049"/>
    </source>
</evidence>
<dbReference type="PANTHER" id="PTHR43690">
    <property type="entry name" value="NARDILYSIN"/>
    <property type="match status" value="1"/>
</dbReference>
<dbReference type="Proteomes" id="UP000772181">
    <property type="component" value="Unassembled WGS sequence"/>
</dbReference>
<dbReference type="InterPro" id="IPR001431">
    <property type="entry name" value="Pept_M16_Zn_BS"/>
</dbReference>
<proteinExistence type="inferred from homology"/>
<dbReference type="InterPro" id="IPR011765">
    <property type="entry name" value="Pept_M16_N"/>
</dbReference>
<keyword evidence="3" id="KW-0645">Protease</keyword>
<evidence type="ECO:0000256" key="2">
    <source>
        <dbReference type="ARBA" id="ARBA00007261"/>
    </source>
</evidence>
<sequence>MKKIVLPNGMKFLILERHQTPVFSAHIRFNVGSVDEQAGRTGISHFLEHLMFKGTKQIGSWDCDQERDILDNIEKVLDAVEAERASINHDSHHEDKIREKEKLEELKSEFEKLQKKAGEFVVENEIWKIYQKNGAVGLNASTGQDSTQYYVSLPANKLELWFFLESDRIANPFFREFYSERDVILEERRLRYENQPQGKLREAFFATAYVAHPYKWPVIGWSSDIAQLRENVVMDYYKKYYSPNNATAVIVGDVKTEEVIQLAEKFFGPLPAQKLPKSNKTLEPAQAGERRVNVEFKANPAVLIGYHVPEFGQDDLYALDVLNSVLSDGRTGRFYKHLVQEKRVAFVASSSIFFGRYPGLFIINAVPKGPTKTEELEEAIYQEIEKLMVEPPSDWELGKIRNNLQMEFFKGLESNAALARQLAVYESLTGRWNYLAQVIEKERQVTKEDVMRVARKYLTKSNRTVATLVNSTLLADAAK</sequence>
<dbReference type="PANTHER" id="PTHR43690:SF17">
    <property type="entry name" value="PROTEIN YHJJ"/>
    <property type="match status" value="1"/>
</dbReference>
<comment type="cofactor">
    <cofactor evidence="1">
        <name>Zn(2+)</name>
        <dbReference type="ChEBI" id="CHEBI:29105"/>
    </cofactor>
</comment>
<dbReference type="InterPro" id="IPR007863">
    <property type="entry name" value="Peptidase_M16_C"/>
</dbReference>
<dbReference type="InterPro" id="IPR011249">
    <property type="entry name" value="Metalloenz_LuxS/M16"/>
</dbReference>
<dbReference type="Pfam" id="PF05193">
    <property type="entry name" value="Peptidase_M16_C"/>
    <property type="match status" value="1"/>
</dbReference>
<organism evidence="12 13">
    <name type="scientific">Tectimicrobiota bacterium</name>
    <dbReference type="NCBI Taxonomy" id="2528274"/>
    <lineage>
        <taxon>Bacteria</taxon>
        <taxon>Pseudomonadati</taxon>
        <taxon>Nitrospinota/Tectimicrobiota group</taxon>
        <taxon>Candidatus Tectimicrobiota</taxon>
    </lineage>
</organism>
<dbReference type="GO" id="GO:0046872">
    <property type="term" value="F:metal ion binding"/>
    <property type="evidence" value="ECO:0007669"/>
    <property type="project" value="UniProtKB-KW"/>
</dbReference>
<evidence type="ECO:0000259" key="10">
    <source>
        <dbReference type="Pfam" id="PF00675"/>
    </source>
</evidence>
<dbReference type="EMBL" id="JACQWF010000180">
    <property type="protein sequence ID" value="MBI4595525.1"/>
    <property type="molecule type" value="Genomic_DNA"/>
</dbReference>
<dbReference type="GO" id="GO:0006508">
    <property type="term" value="P:proteolysis"/>
    <property type="evidence" value="ECO:0007669"/>
    <property type="project" value="UniProtKB-KW"/>
</dbReference>
<dbReference type="GO" id="GO:0004222">
    <property type="term" value="F:metalloendopeptidase activity"/>
    <property type="evidence" value="ECO:0007669"/>
    <property type="project" value="InterPro"/>
</dbReference>
<dbReference type="AlphaFoldDB" id="A0A933GLV7"/>
<evidence type="ECO:0000313" key="13">
    <source>
        <dbReference type="Proteomes" id="UP000772181"/>
    </source>
</evidence>
<dbReference type="InterPro" id="IPR050626">
    <property type="entry name" value="Peptidase_M16"/>
</dbReference>
<comment type="caution">
    <text evidence="12">The sequence shown here is derived from an EMBL/GenBank/DDBJ whole genome shotgun (WGS) entry which is preliminary data.</text>
</comment>
<evidence type="ECO:0000256" key="4">
    <source>
        <dbReference type="ARBA" id="ARBA00022723"/>
    </source>
</evidence>
<keyword evidence="5" id="KW-0378">Hydrolase</keyword>
<evidence type="ECO:0000256" key="9">
    <source>
        <dbReference type="SAM" id="Coils"/>
    </source>
</evidence>
<gene>
    <name evidence="12" type="ORF">HY730_04000</name>
</gene>
<keyword evidence="6" id="KW-0862">Zinc</keyword>
<evidence type="ECO:0000256" key="6">
    <source>
        <dbReference type="ARBA" id="ARBA00022833"/>
    </source>
</evidence>
<evidence type="ECO:0000256" key="3">
    <source>
        <dbReference type="ARBA" id="ARBA00022670"/>
    </source>
</evidence>
<accession>A0A933GLV7</accession>
<dbReference type="SUPFAM" id="SSF63411">
    <property type="entry name" value="LuxS/MPP-like metallohydrolase"/>
    <property type="match status" value="2"/>
</dbReference>
<keyword evidence="4" id="KW-0479">Metal-binding</keyword>
<evidence type="ECO:0000256" key="8">
    <source>
        <dbReference type="RuleBase" id="RU004447"/>
    </source>
</evidence>
<protein>
    <submittedName>
        <fullName evidence="12">Insulinase family protein</fullName>
    </submittedName>
</protein>
<comment type="similarity">
    <text evidence="2 8">Belongs to the peptidase M16 family.</text>
</comment>
<evidence type="ECO:0000256" key="1">
    <source>
        <dbReference type="ARBA" id="ARBA00001947"/>
    </source>
</evidence>
<feature type="coiled-coil region" evidence="9">
    <location>
        <begin position="63"/>
        <end position="123"/>
    </location>
</feature>
<keyword evidence="9" id="KW-0175">Coiled coil</keyword>
<evidence type="ECO:0000313" key="12">
    <source>
        <dbReference type="EMBL" id="MBI4595525.1"/>
    </source>
</evidence>
<dbReference type="Gene3D" id="3.30.830.10">
    <property type="entry name" value="Metalloenzyme, LuxS/M16 peptidase-like"/>
    <property type="match status" value="2"/>
</dbReference>
<evidence type="ECO:0000259" key="11">
    <source>
        <dbReference type="Pfam" id="PF05193"/>
    </source>
</evidence>
<dbReference type="Pfam" id="PF00675">
    <property type="entry name" value="Peptidase_M16"/>
    <property type="match status" value="1"/>
</dbReference>
<dbReference type="PROSITE" id="PS00143">
    <property type="entry name" value="INSULINASE"/>
    <property type="match status" value="1"/>
</dbReference>
<evidence type="ECO:0000256" key="5">
    <source>
        <dbReference type="ARBA" id="ARBA00022801"/>
    </source>
</evidence>